<evidence type="ECO:0000256" key="3">
    <source>
        <dbReference type="ARBA" id="ARBA00022452"/>
    </source>
</evidence>
<keyword evidence="4" id="KW-0410">Iron transport</keyword>
<dbReference type="PANTHER" id="PTHR32552:SF81">
    <property type="entry name" value="TONB-DEPENDENT OUTER MEMBRANE RECEPTOR"/>
    <property type="match status" value="1"/>
</dbReference>
<dbReference type="InterPro" id="IPR012910">
    <property type="entry name" value="Plug_dom"/>
</dbReference>
<dbReference type="InterPro" id="IPR036942">
    <property type="entry name" value="Beta-barrel_TonB_sf"/>
</dbReference>
<keyword evidence="3 12" id="KW-1134">Transmembrane beta strand</keyword>
<keyword evidence="17" id="KW-0675">Receptor</keyword>
<name>A0ABT0BUU6_9SPHN</name>
<sequence length="708" mass="75516">MALAIALPNGVPLASAQDLAENDSALDTIVITARKRKEFEQDVPISTTVLPADGLDVSSVQSNADLARSVPNFSFVDLGGQSGNLANIRGVGSFSPVAPDDTSVVFYVDEVPLSVYGAAPNLMDVDHVEVLRGPQGTLFGRNTQGGAVNVVPNAPTFEPHFKATGEIGTNGYGLTQFVANGPLVGDRFAGRLALSFSTFGGDIPNAVIRGKDGALNIGAARATLLLEPDTLTSAQLTFNYNHEDNSSPRFLLRDTPDFPVSAVDPRTDIEADTYGFTLKIDHAFAAFGFHSVTALQRNTSSQYLDLTDGMVFNDAFGLPAPVFNVPGADIQDIDFGETTYLQELRLSSSESAKIAWTAGVNFFRSEFGMDSEGQSALANFAFVNGRQENELSTNSYSAFGEVTVPLTDRLKLATGLRGTHEDKNAHYVFQSNGTPGVASYSEQNHSLSGDFLTGRATVSYAWTDSLMTYASLARGYVSQGFPSISVNNPFGNSESGFPASASWTYETGFKSMLFGDRIRLNGALFFNDVKDGHLVVFDPGSAFYRVSALDYQSYGGELEAAFRITPSLDLTGGIGYTHAELVNVPIGGLSGARSGHDVPNVPALTANIAMRFQTSAGTIGLPGDLTGKLAYQYVSARAADVANTFDLDGYGIANVRLGWQHDDVSAYVFTRNLFNERYEAWGQSFGPATPTVRVGQGRIAGIGASFDF</sequence>
<dbReference type="InterPro" id="IPR010917">
    <property type="entry name" value="TonB_rcpt_CS"/>
</dbReference>
<dbReference type="InterPro" id="IPR000531">
    <property type="entry name" value="Beta-barrel_TonB"/>
</dbReference>
<accession>A0ABT0BUU6</accession>
<keyword evidence="8" id="KW-0406">Ion transport</keyword>
<dbReference type="EMBL" id="JALHLG010000048">
    <property type="protein sequence ID" value="MCJ2188840.1"/>
    <property type="molecule type" value="Genomic_DNA"/>
</dbReference>
<keyword evidence="2 12" id="KW-0813">Transport</keyword>
<evidence type="ECO:0000313" key="17">
    <source>
        <dbReference type="EMBL" id="MCJ2188840.1"/>
    </source>
</evidence>
<dbReference type="InterPro" id="IPR039426">
    <property type="entry name" value="TonB-dep_rcpt-like"/>
</dbReference>
<evidence type="ECO:0000256" key="11">
    <source>
        <dbReference type="ARBA" id="ARBA00023237"/>
    </source>
</evidence>
<proteinExistence type="inferred from homology"/>
<keyword evidence="10 12" id="KW-0472">Membrane</keyword>
<evidence type="ECO:0000259" key="15">
    <source>
        <dbReference type="Pfam" id="PF00593"/>
    </source>
</evidence>
<evidence type="ECO:0000256" key="5">
    <source>
        <dbReference type="ARBA" id="ARBA00022692"/>
    </source>
</evidence>
<feature type="domain" description="TonB-dependent receptor-like beta-barrel" evidence="15">
    <location>
        <begin position="235"/>
        <end position="669"/>
    </location>
</feature>
<reference evidence="17 18" key="1">
    <citation type="submission" date="2022-04" db="EMBL/GenBank/DDBJ databases">
        <title>Identification of a novel bacterium isolated from mangrove sediments.</title>
        <authorList>
            <person name="Pan X."/>
        </authorList>
    </citation>
    <scope>NUCLEOTIDE SEQUENCE [LARGE SCALE GENOMIC DNA]</scope>
    <source>
        <strain evidence="17 18">B2638</strain>
    </source>
</reference>
<keyword evidence="7" id="KW-0408">Iron</keyword>
<evidence type="ECO:0000256" key="4">
    <source>
        <dbReference type="ARBA" id="ARBA00022496"/>
    </source>
</evidence>
<feature type="short sequence motif" description="TonB C-terminal box" evidence="13">
    <location>
        <begin position="691"/>
        <end position="708"/>
    </location>
</feature>
<evidence type="ECO:0000256" key="7">
    <source>
        <dbReference type="ARBA" id="ARBA00023004"/>
    </source>
</evidence>
<dbReference type="Proteomes" id="UP001202281">
    <property type="component" value="Unassembled WGS sequence"/>
</dbReference>
<dbReference type="Pfam" id="PF00593">
    <property type="entry name" value="TonB_dep_Rec_b-barrel"/>
    <property type="match status" value="1"/>
</dbReference>
<evidence type="ECO:0000256" key="12">
    <source>
        <dbReference type="PROSITE-ProRule" id="PRU01360"/>
    </source>
</evidence>
<dbReference type="Gene3D" id="2.40.170.20">
    <property type="entry name" value="TonB-dependent receptor, beta-barrel domain"/>
    <property type="match status" value="1"/>
</dbReference>
<keyword evidence="18" id="KW-1185">Reference proteome</keyword>
<dbReference type="Pfam" id="PF07715">
    <property type="entry name" value="Plug"/>
    <property type="match status" value="1"/>
</dbReference>
<evidence type="ECO:0000256" key="1">
    <source>
        <dbReference type="ARBA" id="ARBA00004571"/>
    </source>
</evidence>
<evidence type="ECO:0000256" key="2">
    <source>
        <dbReference type="ARBA" id="ARBA00022448"/>
    </source>
</evidence>
<dbReference type="PROSITE" id="PS01156">
    <property type="entry name" value="TONB_DEPENDENT_REC_2"/>
    <property type="match status" value="1"/>
</dbReference>
<evidence type="ECO:0000259" key="16">
    <source>
        <dbReference type="Pfam" id="PF07715"/>
    </source>
</evidence>
<comment type="caution">
    <text evidence="17">The sequence shown here is derived from an EMBL/GenBank/DDBJ whole genome shotgun (WGS) entry which is preliminary data.</text>
</comment>
<evidence type="ECO:0000313" key="18">
    <source>
        <dbReference type="Proteomes" id="UP001202281"/>
    </source>
</evidence>
<dbReference type="PANTHER" id="PTHR32552">
    <property type="entry name" value="FERRICHROME IRON RECEPTOR-RELATED"/>
    <property type="match status" value="1"/>
</dbReference>
<comment type="similarity">
    <text evidence="12 14">Belongs to the TonB-dependent receptor family.</text>
</comment>
<protein>
    <submittedName>
        <fullName evidence="17">TonB-dependent receptor</fullName>
    </submittedName>
</protein>
<keyword evidence="11 12" id="KW-0998">Cell outer membrane</keyword>
<feature type="domain" description="TonB-dependent receptor plug" evidence="16">
    <location>
        <begin position="41"/>
        <end position="147"/>
    </location>
</feature>
<gene>
    <name evidence="17" type="ORF">MTR66_18715</name>
</gene>
<evidence type="ECO:0000256" key="9">
    <source>
        <dbReference type="ARBA" id="ARBA00023077"/>
    </source>
</evidence>
<evidence type="ECO:0000256" key="6">
    <source>
        <dbReference type="ARBA" id="ARBA00022729"/>
    </source>
</evidence>
<evidence type="ECO:0000256" key="10">
    <source>
        <dbReference type="ARBA" id="ARBA00023136"/>
    </source>
</evidence>
<dbReference type="PROSITE" id="PS52016">
    <property type="entry name" value="TONB_DEPENDENT_REC_3"/>
    <property type="match status" value="1"/>
</dbReference>
<comment type="subcellular location">
    <subcellularLocation>
        <location evidence="1 12">Cell outer membrane</location>
        <topology evidence="1 12">Multi-pass membrane protein</topology>
    </subcellularLocation>
</comment>
<dbReference type="RefSeq" id="WP_243923794.1">
    <property type="nucleotide sequence ID" value="NZ_JALHLG010000048.1"/>
</dbReference>
<evidence type="ECO:0000256" key="14">
    <source>
        <dbReference type="RuleBase" id="RU003357"/>
    </source>
</evidence>
<keyword evidence="6" id="KW-0732">Signal</keyword>
<evidence type="ECO:0000256" key="8">
    <source>
        <dbReference type="ARBA" id="ARBA00023065"/>
    </source>
</evidence>
<keyword evidence="5 12" id="KW-0812">Transmembrane</keyword>
<organism evidence="17 18">
    <name type="scientific">Novosphingobium beihaiensis</name>
    <dbReference type="NCBI Taxonomy" id="2930389"/>
    <lineage>
        <taxon>Bacteria</taxon>
        <taxon>Pseudomonadati</taxon>
        <taxon>Pseudomonadota</taxon>
        <taxon>Alphaproteobacteria</taxon>
        <taxon>Sphingomonadales</taxon>
        <taxon>Sphingomonadaceae</taxon>
        <taxon>Novosphingobium</taxon>
    </lineage>
</organism>
<dbReference type="SUPFAM" id="SSF56935">
    <property type="entry name" value="Porins"/>
    <property type="match status" value="1"/>
</dbReference>
<evidence type="ECO:0000256" key="13">
    <source>
        <dbReference type="PROSITE-ProRule" id="PRU10144"/>
    </source>
</evidence>
<keyword evidence="9 14" id="KW-0798">TonB box</keyword>